<keyword evidence="6" id="KW-0805">Transcription regulation</keyword>
<evidence type="ECO:0000313" key="11">
    <source>
        <dbReference type="Proteomes" id="UP000077881"/>
    </source>
</evidence>
<dbReference type="PROSITE" id="PS50949">
    <property type="entry name" value="HTH_GNTR"/>
    <property type="match status" value="1"/>
</dbReference>
<comment type="cofactor">
    <cofactor evidence="1">
        <name>pyridoxal 5'-phosphate</name>
        <dbReference type="ChEBI" id="CHEBI:597326"/>
    </cofactor>
</comment>
<evidence type="ECO:0000259" key="9">
    <source>
        <dbReference type="PROSITE" id="PS50949"/>
    </source>
</evidence>
<proteinExistence type="inferred from homology"/>
<sequence>MDWQLDRNLKKPLYKQIADFIEQGISTGMFQPESMLPSERILAKELGVNRSTIVAAYDELQSLGIVERKKGSGTRISTDIWGFSHKRIPNWGRYMEDGSFLPNLPFVQRIRTEIRKNNVINLSSGELSPTLWPGEQFRTIFTEHPFMEPLGYDHPKGNASLRQTISEHVSEYRNINILPSSILITSGAQQALHLIVQCLLKPGDAIAIEDPSYFYSLPLFQSAGLKIFYLRVDQNGINPNDVIELYRKHRIRMIFLDPSFQNPTGVSLHPSRRKKIIKISSELGIPIVEDDPYSLISFKDENATTLKSMDENGNVLYISSLSKIVASGLRIGWVIGPPKVIDRLADAKQQVDFGHSIFPQWAANEFLKDPYFDIHINRLKRELKKRRDEIVRRLDEYLYGEVEFITPEGGIHIWCRLKQPFNDKQLLEESMRKGVSFVPGSVYGSGKGYVRFTYGRGETEQIEEGISRFTDALNACKQK</sequence>
<dbReference type="SUPFAM" id="SSF53383">
    <property type="entry name" value="PLP-dependent transferases"/>
    <property type="match status" value="1"/>
</dbReference>
<dbReference type="Pfam" id="PF00392">
    <property type="entry name" value="GntR"/>
    <property type="match status" value="1"/>
</dbReference>
<dbReference type="GO" id="GO:0003700">
    <property type="term" value="F:DNA-binding transcription factor activity"/>
    <property type="evidence" value="ECO:0007669"/>
    <property type="project" value="InterPro"/>
</dbReference>
<dbReference type="InterPro" id="IPR036388">
    <property type="entry name" value="WH-like_DNA-bd_sf"/>
</dbReference>
<feature type="domain" description="HTH gntR-type" evidence="9">
    <location>
        <begin position="11"/>
        <end position="79"/>
    </location>
</feature>
<organism evidence="10 11">
    <name type="scientific">Lederbergia galactosidilytica</name>
    <dbReference type="NCBI Taxonomy" id="217031"/>
    <lineage>
        <taxon>Bacteria</taxon>
        <taxon>Bacillati</taxon>
        <taxon>Bacillota</taxon>
        <taxon>Bacilli</taxon>
        <taxon>Bacillales</taxon>
        <taxon>Bacillaceae</taxon>
        <taxon>Lederbergia</taxon>
    </lineage>
</organism>
<dbReference type="OrthoDB" id="9802328at2"/>
<evidence type="ECO:0000256" key="3">
    <source>
        <dbReference type="ARBA" id="ARBA00022576"/>
    </source>
</evidence>
<evidence type="ECO:0000256" key="6">
    <source>
        <dbReference type="ARBA" id="ARBA00023015"/>
    </source>
</evidence>
<dbReference type="GO" id="GO:0008483">
    <property type="term" value="F:transaminase activity"/>
    <property type="evidence" value="ECO:0007669"/>
    <property type="project" value="UniProtKB-KW"/>
</dbReference>
<dbReference type="Gene3D" id="3.40.640.10">
    <property type="entry name" value="Type I PLP-dependent aspartate aminotransferase-like (Major domain)"/>
    <property type="match status" value="1"/>
</dbReference>
<dbReference type="FunFam" id="3.40.640.10:FF:000023">
    <property type="entry name" value="Transcriptional regulator, GntR family"/>
    <property type="match status" value="1"/>
</dbReference>
<gene>
    <name evidence="10" type="ORF">ABB05_13160</name>
</gene>
<accession>A0A177ZTB7</accession>
<evidence type="ECO:0000256" key="2">
    <source>
        <dbReference type="ARBA" id="ARBA00005384"/>
    </source>
</evidence>
<dbReference type="EMBL" id="LDJR01000052">
    <property type="protein sequence ID" value="OAK70118.1"/>
    <property type="molecule type" value="Genomic_DNA"/>
</dbReference>
<keyword evidence="8" id="KW-0804">Transcription</keyword>
<keyword evidence="7" id="KW-0238">DNA-binding</keyword>
<dbReference type="InterPro" id="IPR036390">
    <property type="entry name" value="WH_DNA-bd_sf"/>
</dbReference>
<dbReference type="SUPFAM" id="SSF46785">
    <property type="entry name" value="Winged helix' DNA-binding domain"/>
    <property type="match status" value="1"/>
</dbReference>
<evidence type="ECO:0000256" key="4">
    <source>
        <dbReference type="ARBA" id="ARBA00022679"/>
    </source>
</evidence>
<keyword evidence="5" id="KW-0663">Pyridoxal phosphate</keyword>
<dbReference type="InterPro" id="IPR015422">
    <property type="entry name" value="PyrdxlP-dep_Trfase_small"/>
</dbReference>
<dbReference type="PANTHER" id="PTHR46577">
    <property type="entry name" value="HTH-TYPE TRANSCRIPTIONAL REGULATORY PROTEIN GABR"/>
    <property type="match status" value="1"/>
</dbReference>
<evidence type="ECO:0000256" key="5">
    <source>
        <dbReference type="ARBA" id="ARBA00022898"/>
    </source>
</evidence>
<dbReference type="InterPro" id="IPR004839">
    <property type="entry name" value="Aminotransferase_I/II_large"/>
</dbReference>
<dbReference type="AlphaFoldDB" id="A0A177ZTB7"/>
<dbReference type="Pfam" id="PF00155">
    <property type="entry name" value="Aminotran_1_2"/>
    <property type="match status" value="1"/>
</dbReference>
<dbReference type="PATRIC" id="fig|217031.6.peg.2834"/>
<dbReference type="PANTHER" id="PTHR46577:SF2">
    <property type="entry name" value="TRANSCRIPTIONAL REGULATORY PROTEIN"/>
    <property type="match status" value="1"/>
</dbReference>
<dbReference type="STRING" id="217031.ABB05_13160"/>
<dbReference type="InterPro" id="IPR015424">
    <property type="entry name" value="PyrdxlP-dep_Trfase"/>
</dbReference>
<name>A0A177ZTB7_9BACI</name>
<keyword evidence="4" id="KW-0808">Transferase</keyword>
<dbReference type="PRINTS" id="PR00035">
    <property type="entry name" value="HTHGNTR"/>
</dbReference>
<dbReference type="Gene3D" id="1.10.10.10">
    <property type="entry name" value="Winged helix-like DNA-binding domain superfamily/Winged helix DNA-binding domain"/>
    <property type="match status" value="1"/>
</dbReference>
<evidence type="ECO:0000256" key="7">
    <source>
        <dbReference type="ARBA" id="ARBA00023125"/>
    </source>
</evidence>
<keyword evidence="11" id="KW-1185">Reference proteome</keyword>
<dbReference type="GO" id="GO:0030170">
    <property type="term" value="F:pyridoxal phosphate binding"/>
    <property type="evidence" value="ECO:0007669"/>
    <property type="project" value="InterPro"/>
</dbReference>
<dbReference type="SMART" id="SM00345">
    <property type="entry name" value="HTH_GNTR"/>
    <property type="match status" value="1"/>
</dbReference>
<keyword evidence="3" id="KW-0032">Aminotransferase</keyword>
<evidence type="ECO:0000313" key="10">
    <source>
        <dbReference type="EMBL" id="OAK70118.1"/>
    </source>
</evidence>
<dbReference type="CDD" id="cd07377">
    <property type="entry name" value="WHTH_GntR"/>
    <property type="match status" value="1"/>
</dbReference>
<protein>
    <submittedName>
        <fullName evidence="10">GntR family transcriptional regulator</fullName>
    </submittedName>
</protein>
<evidence type="ECO:0000256" key="1">
    <source>
        <dbReference type="ARBA" id="ARBA00001933"/>
    </source>
</evidence>
<dbReference type="Gene3D" id="3.90.1150.10">
    <property type="entry name" value="Aspartate Aminotransferase, domain 1"/>
    <property type="match status" value="1"/>
</dbReference>
<dbReference type="CDD" id="cd00609">
    <property type="entry name" value="AAT_like"/>
    <property type="match status" value="1"/>
</dbReference>
<dbReference type="InterPro" id="IPR000524">
    <property type="entry name" value="Tscrpt_reg_HTH_GntR"/>
</dbReference>
<comment type="caution">
    <text evidence="10">The sequence shown here is derived from an EMBL/GenBank/DDBJ whole genome shotgun (WGS) entry which is preliminary data.</text>
</comment>
<evidence type="ECO:0000256" key="8">
    <source>
        <dbReference type="ARBA" id="ARBA00023163"/>
    </source>
</evidence>
<dbReference type="RefSeq" id="WP_064468316.1">
    <property type="nucleotide sequence ID" value="NZ_LDJR01000052.1"/>
</dbReference>
<dbReference type="GO" id="GO:0003677">
    <property type="term" value="F:DNA binding"/>
    <property type="evidence" value="ECO:0007669"/>
    <property type="project" value="UniProtKB-KW"/>
</dbReference>
<dbReference type="InterPro" id="IPR051446">
    <property type="entry name" value="HTH_trans_reg/aminotransferase"/>
</dbReference>
<comment type="similarity">
    <text evidence="2">In the C-terminal section; belongs to the class-I pyridoxal-phosphate-dependent aminotransferase family.</text>
</comment>
<dbReference type="Proteomes" id="UP000077881">
    <property type="component" value="Unassembled WGS sequence"/>
</dbReference>
<dbReference type="InterPro" id="IPR015421">
    <property type="entry name" value="PyrdxlP-dep_Trfase_major"/>
</dbReference>
<reference evidence="10 11" key="1">
    <citation type="submission" date="2015-05" db="EMBL/GenBank/DDBJ databases">
        <title>Comparison of genome.</title>
        <authorList>
            <person name="Zheng Z."/>
            <person name="Sun M."/>
        </authorList>
    </citation>
    <scope>NUCLEOTIDE SEQUENCE [LARGE SCALE GENOMIC DNA]</scope>
    <source>
        <strain evidence="10 11">G25-74</strain>
    </source>
</reference>